<accession>A0ABW5CK81</accession>
<name>A0ABW5CK81_9HYPH</name>
<keyword evidence="2" id="KW-1185">Reference proteome</keyword>
<organism evidence="1 2">
    <name type="scientific">Aureimonas populi</name>
    <dbReference type="NCBI Taxonomy" id="1701758"/>
    <lineage>
        <taxon>Bacteria</taxon>
        <taxon>Pseudomonadati</taxon>
        <taxon>Pseudomonadota</taxon>
        <taxon>Alphaproteobacteria</taxon>
        <taxon>Hyphomicrobiales</taxon>
        <taxon>Aurantimonadaceae</taxon>
        <taxon>Aureimonas</taxon>
    </lineage>
</organism>
<protein>
    <submittedName>
        <fullName evidence="1">ImmA/IrrE family metallo-endopeptidase</fullName>
    </submittedName>
</protein>
<evidence type="ECO:0000313" key="1">
    <source>
        <dbReference type="EMBL" id="MFD2237674.1"/>
    </source>
</evidence>
<dbReference type="Proteomes" id="UP001597371">
    <property type="component" value="Unassembled WGS sequence"/>
</dbReference>
<comment type="caution">
    <text evidence="1">The sequence shown here is derived from an EMBL/GenBank/DDBJ whole genome shotgun (WGS) entry which is preliminary data.</text>
</comment>
<reference evidence="2" key="1">
    <citation type="journal article" date="2019" name="Int. J. Syst. Evol. Microbiol.">
        <title>The Global Catalogue of Microorganisms (GCM) 10K type strain sequencing project: providing services to taxonomists for standard genome sequencing and annotation.</title>
        <authorList>
            <consortium name="The Broad Institute Genomics Platform"/>
            <consortium name="The Broad Institute Genome Sequencing Center for Infectious Disease"/>
            <person name="Wu L."/>
            <person name="Ma J."/>
        </authorList>
    </citation>
    <scope>NUCLEOTIDE SEQUENCE [LARGE SCALE GENOMIC DNA]</scope>
    <source>
        <strain evidence="2">ZS-35-S2</strain>
    </source>
</reference>
<proteinExistence type="predicted"/>
<gene>
    <name evidence="1" type="ORF">ACFSKQ_09385</name>
</gene>
<dbReference type="RefSeq" id="WP_209738023.1">
    <property type="nucleotide sequence ID" value="NZ_CP072611.1"/>
</dbReference>
<evidence type="ECO:0000313" key="2">
    <source>
        <dbReference type="Proteomes" id="UP001597371"/>
    </source>
</evidence>
<sequence>MQHSIEWQEGAINASPEERATVADLRLFLNNQNVTKYLLDDKLGDHVTIALYGLVEGLVHRWWSIFGARDREFFLKNYRMGYLLPDVRIQFDGAVFEVSSHQCVYTNPDLRFWGGASEVLSRKDGEVWLSTFVEEVLTRLDSQGVRETGAALRWKRVKASRHSQESAFCEAAGSLGLDPYQIADDMADFIEKAEDLFTAEPLTEFVSGAKEVDQHRLIEWASRMIGPKGSNHRLANLRPIVEKIAKEVPARPGEQAWAAGYRRARAMRKALDLKQHSRLASFRDLASRLGAPTSYNLAPKVNGINALRREGPNGIHIHVRNHGNYEGAKTSHLFTLARAIGDAACFPDPEASPINRLRNAYRQAAGRAFAAEFLAPIDEVRSMLEDEYDEYSIANEFGVSPNVIEHQIENEDRIQKACD</sequence>
<dbReference type="EMBL" id="JBHUIJ010000011">
    <property type="protein sequence ID" value="MFD2237674.1"/>
    <property type="molecule type" value="Genomic_DNA"/>
</dbReference>